<name>A0ABS0A499_9FLAO</name>
<dbReference type="InterPro" id="IPR015797">
    <property type="entry name" value="NUDIX_hydrolase-like_dom_sf"/>
</dbReference>
<dbReference type="PROSITE" id="PS51462">
    <property type="entry name" value="NUDIX"/>
    <property type="match status" value="1"/>
</dbReference>
<evidence type="ECO:0000313" key="8">
    <source>
        <dbReference type="EMBL" id="MBF4983678.1"/>
    </source>
</evidence>
<protein>
    <submittedName>
        <fullName evidence="8">CoA pyrophosphatase</fullName>
    </submittedName>
</protein>
<dbReference type="CDD" id="cd03426">
    <property type="entry name" value="NUDIX_CoAse_Nudt7"/>
    <property type="match status" value="1"/>
</dbReference>
<comment type="cofactor">
    <cofactor evidence="1">
        <name>Mn(2+)</name>
        <dbReference type="ChEBI" id="CHEBI:29035"/>
    </cofactor>
</comment>
<dbReference type="EMBL" id="JADKYU010000249">
    <property type="protein sequence ID" value="MBF4983678.1"/>
    <property type="molecule type" value="Genomic_DNA"/>
</dbReference>
<dbReference type="InterPro" id="IPR000086">
    <property type="entry name" value="NUDIX_hydrolase_dom"/>
</dbReference>
<gene>
    <name evidence="8" type="ORF">FNJ87_04810</name>
</gene>
<dbReference type="PANTHER" id="PTHR12992">
    <property type="entry name" value="NUDIX HYDROLASE"/>
    <property type="match status" value="1"/>
</dbReference>
<keyword evidence="4" id="KW-0378">Hydrolase</keyword>
<feature type="domain" description="Nudix hydrolase" evidence="7">
    <location>
        <begin position="47"/>
        <end position="181"/>
    </location>
</feature>
<dbReference type="SUPFAM" id="SSF55811">
    <property type="entry name" value="Nudix"/>
    <property type="match status" value="1"/>
</dbReference>
<evidence type="ECO:0000256" key="2">
    <source>
        <dbReference type="ARBA" id="ARBA00001946"/>
    </source>
</evidence>
<dbReference type="PANTHER" id="PTHR12992:SF11">
    <property type="entry name" value="MITOCHONDRIAL COENZYME A DIPHOSPHATASE NUDT8"/>
    <property type="match status" value="1"/>
</dbReference>
<reference evidence="8 9" key="1">
    <citation type="submission" date="2020-11" db="EMBL/GenBank/DDBJ databases">
        <title>P. mediterranea TC4 genome.</title>
        <authorList>
            <person name="Molmeret M."/>
        </authorList>
    </citation>
    <scope>NUCLEOTIDE SEQUENCE [LARGE SCALE GENOMIC DNA]</scope>
    <source>
        <strain evidence="8 9">TC4</strain>
    </source>
</reference>
<comment type="caution">
    <text evidence="8">The sequence shown here is derived from an EMBL/GenBank/DDBJ whole genome shotgun (WGS) entry which is preliminary data.</text>
</comment>
<dbReference type="Pfam" id="PF00293">
    <property type="entry name" value="NUDIX"/>
    <property type="match status" value="1"/>
</dbReference>
<evidence type="ECO:0000256" key="5">
    <source>
        <dbReference type="ARBA" id="ARBA00022842"/>
    </source>
</evidence>
<evidence type="ECO:0000256" key="3">
    <source>
        <dbReference type="ARBA" id="ARBA00022723"/>
    </source>
</evidence>
<keyword evidence="5" id="KW-0460">Magnesium</keyword>
<accession>A0ABS0A499</accession>
<evidence type="ECO:0000256" key="6">
    <source>
        <dbReference type="ARBA" id="ARBA00023211"/>
    </source>
</evidence>
<evidence type="ECO:0000259" key="7">
    <source>
        <dbReference type="PROSITE" id="PS51462"/>
    </source>
</evidence>
<proteinExistence type="predicted"/>
<evidence type="ECO:0000256" key="1">
    <source>
        <dbReference type="ARBA" id="ARBA00001936"/>
    </source>
</evidence>
<sequence>MISFNAFIDSISKIKKMPLPGFETQLKMAAVDRLEELQRKSLLNKTPRKAAVMMLIYPKNNIAHFVLIERMISKGAHSGQIAFPGGRQESEDQNDSITAIRETHEEVGINPELQEIITAGTPIYIPPSNYMVSPFLAFAKAELKFTPQPSEVKSIIEVPLHELMDSRSIKHHTLSTSYVTDLTVPCYNLNNQIVWGATAMMLAEFRAILKDSLPLSYE</sequence>
<comment type="cofactor">
    <cofactor evidence="2">
        <name>Mg(2+)</name>
        <dbReference type="ChEBI" id="CHEBI:18420"/>
    </cofactor>
</comment>
<keyword evidence="9" id="KW-1185">Reference proteome</keyword>
<keyword evidence="3" id="KW-0479">Metal-binding</keyword>
<dbReference type="InterPro" id="IPR045121">
    <property type="entry name" value="CoAse"/>
</dbReference>
<dbReference type="Proteomes" id="UP001194729">
    <property type="component" value="Unassembled WGS sequence"/>
</dbReference>
<keyword evidence="6" id="KW-0464">Manganese</keyword>
<evidence type="ECO:0000313" key="9">
    <source>
        <dbReference type="Proteomes" id="UP001194729"/>
    </source>
</evidence>
<dbReference type="Gene3D" id="3.90.79.10">
    <property type="entry name" value="Nucleoside Triphosphate Pyrophosphohydrolase"/>
    <property type="match status" value="1"/>
</dbReference>
<organism evidence="8 9">
    <name type="scientific">Nonlabens mediterrranea</name>
    <dbReference type="NCBI Taxonomy" id="1419947"/>
    <lineage>
        <taxon>Bacteria</taxon>
        <taxon>Pseudomonadati</taxon>
        <taxon>Bacteroidota</taxon>
        <taxon>Flavobacteriia</taxon>
        <taxon>Flavobacteriales</taxon>
        <taxon>Flavobacteriaceae</taxon>
        <taxon>Nonlabens</taxon>
    </lineage>
</organism>
<evidence type="ECO:0000256" key="4">
    <source>
        <dbReference type="ARBA" id="ARBA00022801"/>
    </source>
</evidence>